<feature type="transmembrane region" description="Helical" evidence="1">
    <location>
        <begin position="99"/>
        <end position="121"/>
    </location>
</feature>
<dbReference type="InterPro" id="IPR053150">
    <property type="entry name" value="Teicoplanin_resist-assoc"/>
</dbReference>
<evidence type="ECO:0000313" key="4">
    <source>
        <dbReference type="Proteomes" id="UP000265742"/>
    </source>
</evidence>
<dbReference type="OrthoDB" id="4822551at2"/>
<evidence type="ECO:0000313" key="3">
    <source>
        <dbReference type="EMBL" id="RIX28410.1"/>
    </source>
</evidence>
<comment type="caution">
    <text evidence="3">The sequence shown here is derived from an EMBL/GenBank/DDBJ whole genome shotgun (WGS) entry which is preliminary data.</text>
</comment>
<keyword evidence="1" id="KW-1133">Transmembrane helix</keyword>
<keyword evidence="4" id="KW-1185">Reference proteome</keyword>
<feature type="transmembrane region" description="Helical" evidence="1">
    <location>
        <begin position="34"/>
        <end position="55"/>
    </location>
</feature>
<gene>
    <name evidence="3" type="ORF">D1781_13330</name>
</gene>
<feature type="transmembrane region" description="Helical" evidence="1">
    <location>
        <begin position="289"/>
        <end position="315"/>
    </location>
</feature>
<dbReference type="PANTHER" id="PTHR36834">
    <property type="entry name" value="MEMBRANE PROTEIN-RELATED"/>
    <property type="match status" value="1"/>
</dbReference>
<evidence type="ECO:0000259" key="2">
    <source>
        <dbReference type="Pfam" id="PF04892"/>
    </source>
</evidence>
<reference evidence="4" key="1">
    <citation type="submission" date="2018-09" db="EMBL/GenBank/DDBJ databases">
        <authorList>
            <person name="Kim I."/>
        </authorList>
    </citation>
    <scope>NUCLEOTIDE SEQUENCE [LARGE SCALE GENOMIC DNA]</scope>
    <source>
        <strain evidence="4">DD4a</strain>
    </source>
</reference>
<feature type="domain" description="VanZ-like" evidence="2">
    <location>
        <begin position="47"/>
        <end position="177"/>
    </location>
</feature>
<protein>
    <submittedName>
        <fullName evidence="3">VanZ family protein</fullName>
    </submittedName>
</protein>
<dbReference type="EMBL" id="QXTG01000002">
    <property type="protein sequence ID" value="RIX28410.1"/>
    <property type="molecule type" value="Genomic_DNA"/>
</dbReference>
<dbReference type="RefSeq" id="WP_119482720.1">
    <property type="nucleotide sequence ID" value="NZ_QXTG01000002.1"/>
</dbReference>
<keyword evidence="1" id="KW-0472">Membrane</keyword>
<evidence type="ECO:0000256" key="1">
    <source>
        <dbReference type="SAM" id="Phobius"/>
    </source>
</evidence>
<feature type="transmembrane region" description="Helical" evidence="1">
    <location>
        <begin position="202"/>
        <end position="226"/>
    </location>
</feature>
<feature type="transmembrane region" description="Helical" evidence="1">
    <location>
        <begin position="128"/>
        <end position="151"/>
    </location>
</feature>
<dbReference type="Pfam" id="PF04892">
    <property type="entry name" value="VanZ"/>
    <property type="match status" value="1"/>
</dbReference>
<sequence>MLRNAVIALILGVPLSVLLLVPVAAVLYRREGRLAPLAVTQLLAGAVYFCALWAYTLLPTPPARELTRCAAPQLHPFAFVGDVLHFGVGSPSALLHNPALLQVVLNIALFVPLGLGVRLLLHRGVLVALVLGFLGSLLIEVTQLTGIYGIYSCAYRLFDVDDLIANTTGAVVGCLAVARLARPRRAQPVALHPVPVRLGRRLLGLFADAVVIGFVQFVLSALWGVWTAFGGGPDAADLPVVQQLVTWGVPAVLELVLVLRTGRSAGEALVLITPGAPAGGRWRQALFGVVGYCLLGLIGVLQGVFVVVTLIAAIATKDRRGFSRIVSGGRIVALAGPRRGQRAVEQAEAEAPSH</sequence>
<feature type="transmembrane region" description="Helical" evidence="1">
    <location>
        <begin position="163"/>
        <end position="181"/>
    </location>
</feature>
<feature type="transmembrane region" description="Helical" evidence="1">
    <location>
        <begin position="6"/>
        <end position="27"/>
    </location>
</feature>
<accession>A0A3A1TXA7</accession>
<dbReference type="Proteomes" id="UP000265742">
    <property type="component" value="Unassembled WGS sequence"/>
</dbReference>
<name>A0A3A1TXA7_9MICO</name>
<dbReference type="InterPro" id="IPR006976">
    <property type="entry name" value="VanZ-like"/>
</dbReference>
<keyword evidence="1" id="KW-0812">Transmembrane</keyword>
<organism evidence="3 4">
    <name type="scientific">Amnibacterium setariae</name>
    <dbReference type="NCBI Taxonomy" id="2306585"/>
    <lineage>
        <taxon>Bacteria</taxon>
        <taxon>Bacillati</taxon>
        <taxon>Actinomycetota</taxon>
        <taxon>Actinomycetes</taxon>
        <taxon>Micrococcales</taxon>
        <taxon>Microbacteriaceae</taxon>
        <taxon>Amnibacterium</taxon>
    </lineage>
</organism>
<dbReference type="AlphaFoldDB" id="A0A3A1TXA7"/>
<dbReference type="PANTHER" id="PTHR36834:SF1">
    <property type="entry name" value="INTEGRAL MEMBRANE PROTEIN"/>
    <property type="match status" value="1"/>
</dbReference>
<proteinExistence type="predicted"/>